<sequence>MKKKKRVIGVLLTALILLKAPGTIKSLPIYAASIQNGVKALPTPAKIFINEKSIGFEAYSINDNNYIKLRDLAQAVKGSQAQFDIEWDSEARAINLVQGKEYITVGGELKVGDGLAKTATLSQAPLYKDRKKIELTAYTIDDTSYFRLRDLAEELDFYLGWDALTQGITIDTSLKNNGESKNSVGTQQDSKSLILDEMNLALPHKMPKKEPKTQEDYEEIILYMVANNQDSYEIKYDSDMRQSFQDRILSEVILKAHQKVFYNYPEYLCYKNMIEVSLKGTYGSGKLTLKLMNNNIEADKVNKMRDTFFEEVKVLAQNLIDEGVLTKEMTETQKAKVLYEWVILHLAYDTDYSEEGYTGYGALLNGKAVCQGYTGLYNALCKLVGIQITGIGGTAGENNESHMWSKAILDGKEVFIDTTFGDPVPDRQGVCDFKYFAVDKAFLSKTHTWE</sequence>
<dbReference type="EMBL" id="PEDL01000004">
    <property type="protein sequence ID" value="PHV71290.1"/>
    <property type="molecule type" value="Genomic_DNA"/>
</dbReference>
<evidence type="ECO:0000313" key="2">
    <source>
        <dbReference type="Proteomes" id="UP000224460"/>
    </source>
</evidence>
<protein>
    <submittedName>
        <fullName evidence="1">Uncharacterized protein</fullName>
    </submittedName>
</protein>
<dbReference type="Proteomes" id="UP000224460">
    <property type="component" value="Unassembled WGS sequence"/>
</dbReference>
<accession>A0AC61DEF7</accession>
<organism evidence="1 2">
    <name type="scientific">Sporanaerobium hydrogeniformans</name>
    <dbReference type="NCBI Taxonomy" id="3072179"/>
    <lineage>
        <taxon>Bacteria</taxon>
        <taxon>Bacillati</taxon>
        <taxon>Bacillota</taxon>
        <taxon>Clostridia</taxon>
        <taxon>Lachnospirales</taxon>
        <taxon>Lachnospiraceae</taxon>
        <taxon>Sporanaerobium</taxon>
    </lineage>
</organism>
<name>A0AC61DEF7_9FIRM</name>
<comment type="caution">
    <text evidence="1">The sequence shown here is derived from an EMBL/GenBank/DDBJ whole genome shotgun (WGS) entry which is preliminary data.</text>
</comment>
<keyword evidence="2" id="KW-1185">Reference proteome</keyword>
<proteinExistence type="predicted"/>
<reference evidence="1" key="1">
    <citation type="submission" date="2017-10" db="EMBL/GenBank/DDBJ databases">
        <title>Genome sequence of cellulolytic Lachnospiraceae bacterium XHS1971 isolated from hotspring sediment.</title>
        <authorList>
            <person name="Vasudevan G."/>
            <person name="Joshi A.J."/>
            <person name="Hivarkar S."/>
            <person name="Lanjekar V.B."/>
            <person name="Dhakephalkar P.K."/>
            <person name="Dagar S."/>
        </authorList>
    </citation>
    <scope>NUCLEOTIDE SEQUENCE</scope>
    <source>
        <strain evidence="1">XHS1971</strain>
    </source>
</reference>
<gene>
    <name evidence="1" type="ORF">CS063_06255</name>
</gene>
<evidence type="ECO:0000313" key="1">
    <source>
        <dbReference type="EMBL" id="PHV71290.1"/>
    </source>
</evidence>